<gene>
    <name evidence="5" type="ORF">C5Y98_13990</name>
</gene>
<name>A0A2S8FTH8_9BACT</name>
<evidence type="ECO:0000256" key="3">
    <source>
        <dbReference type="ARBA" id="ARBA00023315"/>
    </source>
</evidence>
<dbReference type="PANTHER" id="PTHR10434:SF11">
    <property type="entry name" value="1-ACYL-SN-GLYCEROL-3-PHOSPHATE ACYLTRANSFERASE"/>
    <property type="match status" value="1"/>
</dbReference>
<dbReference type="InterPro" id="IPR002123">
    <property type="entry name" value="Plipid/glycerol_acylTrfase"/>
</dbReference>
<protein>
    <submittedName>
        <fullName evidence="5">1-acyl-sn-glycerol-3-phosphate acyltransferase</fullName>
    </submittedName>
</protein>
<evidence type="ECO:0000313" key="5">
    <source>
        <dbReference type="EMBL" id="PQO35467.1"/>
    </source>
</evidence>
<dbReference type="GO" id="GO:0006654">
    <property type="term" value="P:phosphatidic acid biosynthetic process"/>
    <property type="evidence" value="ECO:0007669"/>
    <property type="project" value="TreeGrafter"/>
</dbReference>
<dbReference type="Proteomes" id="UP000239388">
    <property type="component" value="Unassembled WGS sequence"/>
</dbReference>
<sequence length="220" mass="24695">MGKEHAMAERSLAKKLWYDAIRVVARLTGVCLFRIRVFGRENWPTEGGGLVCPNHQSFLDPLLVGLTCERRLNFLARGSLFKFLPFRLLISSLDAIPVEREKSGLAGLKETLKRLKRGELVLIFPEGTRTSDGELQPLKGGFIPMARRGGVPIIPVAVDGAFDAWPRTAKFPRRSVIHIRIAPPISAQMIQDLSDEELLEELERRLEAAFSAIRVTRQRA</sequence>
<feature type="domain" description="Phospholipid/glycerol acyltransferase" evidence="4">
    <location>
        <begin position="49"/>
        <end position="161"/>
    </location>
</feature>
<accession>A0A2S8FTH8</accession>
<keyword evidence="2 5" id="KW-0808">Transferase</keyword>
<dbReference type="Pfam" id="PF01553">
    <property type="entry name" value="Acyltransferase"/>
    <property type="match status" value="1"/>
</dbReference>
<evidence type="ECO:0000313" key="6">
    <source>
        <dbReference type="Proteomes" id="UP000239388"/>
    </source>
</evidence>
<dbReference type="AlphaFoldDB" id="A0A2S8FTH8"/>
<dbReference type="CDD" id="cd07989">
    <property type="entry name" value="LPLAT_AGPAT-like"/>
    <property type="match status" value="1"/>
</dbReference>
<evidence type="ECO:0000259" key="4">
    <source>
        <dbReference type="SMART" id="SM00563"/>
    </source>
</evidence>
<dbReference type="PANTHER" id="PTHR10434">
    <property type="entry name" value="1-ACYL-SN-GLYCEROL-3-PHOSPHATE ACYLTRANSFERASE"/>
    <property type="match status" value="1"/>
</dbReference>
<dbReference type="SUPFAM" id="SSF69593">
    <property type="entry name" value="Glycerol-3-phosphate (1)-acyltransferase"/>
    <property type="match status" value="1"/>
</dbReference>
<comment type="pathway">
    <text evidence="1">Lipid metabolism.</text>
</comment>
<proteinExistence type="predicted"/>
<comment type="caution">
    <text evidence="5">The sequence shown here is derived from an EMBL/GenBank/DDBJ whole genome shotgun (WGS) entry which is preliminary data.</text>
</comment>
<evidence type="ECO:0000256" key="1">
    <source>
        <dbReference type="ARBA" id="ARBA00005189"/>
    </source>
</evidence>
<dbReference type="SMART" id="SM00563">
    <property type="entry name" value="PlsC"/>
    <property type="match status" value="1"/>
</dbReference>
<dbReference type="EMBL" id="PUIB01000015">
    <property type="protein sequence ID" value="PQO35467.1"/>
    <property type="molecule type" value="Genomic_DNA"/>
</dbReference>
<dbReference type="OrthoDB" id="9803035at2"/>
<reference evidence="5 6" key="1">
    <citation type="submission" date="2018-02" db="EMBL/GenBank/DDBJ databases">
        <title>Comparative genomes isolates from brazilian mangrove.</title>
        <authorList>
            <person name="Araujo J.E."/>
            <person name="Taketani R.G."/>
            <person name="Silva M.C.P."/>
            <person name="Loureco M.V."/>
            <person name="Andreote F.D."/>
        </authorList>
    </citation>
    <scope>NUCLEOTIDE SEQUENCE [LARGE SCALE GENOMIC DNA]</scope>
    <source>
        <strain evidence="5 6">NAP PRIS-MGV</strain>
    </source>
</reference>
<evidence type="ECO:0000256" key="2">
    <source>
        <dbReference type="ARBA" id="ARBA00022679"/>
    </source>
</evidence>
<keyword evidence="3 5" id="KW-0012">Acyltransferase</keyword>
<dbReference type="GO" id="GO:0003841">
    <property type="term" value="F:1-acylglycerol-3-phosphate O-acyltransferase activity"/>
    <property type="evidence" value="ECO:0007669"/>
    <property type="project" value="TreeGrafter"/>
</dbReference>
<organism evidence="5 6">
    <name type="scientific">Blastopirellula marina</name>
    <dbReference type="NCBI Taxonomy" id="124"/>
    <lineage>
        <taxon>Bacteria</taxon>
        <taxon>Pseudomonadati</taxon>
        <taxon>Planctomycetota</taxon>
        <taxon>Planctomycetia</taxon>
        <taxon>Pirellulales</taxon>
        <taxon>Pirellulaceae</taxon>
        <taxon>Blastopirellula</taxon>
    </lineage>
</organism>